<dbReference type="Proteomes" id="UP000224563">
    <property type="component" value="Unassembled WGS sequence"/>
</dbReference>
<organism evidence="1 2">
    <name type="scientific">Agathobacter ruminis</name>
    <dbReference type="NCBI Taxonomy" id="1712665"/>
    <lineage>
        <taxon>Bacteria</taxon>
        <taxon>Bacillati</taxon>
        <taxon>Bacillota</taxon>
        <taxon>Clostridia</taxon>
        <taxon>Lachnospirales</taxon>
        <taxon>Lachnospiraceae</taxon>
        <taxon>Agathobacter</taxon>
    </lineage>
</organism>
<accession>A0A2G3E5Y8</accession>
<proteinExistence type="predicted"/>
<keyword evidence="2" id="KW-1185">Reference proteome</keyword>
<dbReference type="EMBL" id="PDYG01000004">
    <property type="protein sequence ID" value="PHU38677.1"/>
    <property type="molecule type" value="Genomic_DNA"/>
</dbReference>
<sequence>MGKISLGIYIEDQEYEKRFCAIVMSRYRASVRLHIYSEQKEIPQENQTHLDALLIETQSDPDLFIGERNCKVFCLQEAGNKNMSKKVITLEKYQNIAAVMDEIMREVGREICEIRESGQLQQTQFWAIYGVCESEFQLPFCLTLATILAERERVMVLDLQENSGLFELPQNDCLNLEDVLLLTKTRQMTLEKLEDATGHRGEVDYIYPARNTEIISEADYKIYQSVIDFIRENADYQVVLINFGSRFQGFFDLLNQCGRVYMMQKKGGLGRWREQEFTAELQRRGYQSIIDRISRVEIPLIAGNINDCETIVEQWRWNDFGDSIRKMSYREAVSG</sequence>
<evidence type="ECO:0008006" key="3">
    <source>
        <dbReference type="Google" id="ProtNLM"/>
    </source>
</evidence>
<comment type="caution">
    <text evidence="1">The sequence shown here is derived from an EMBL/GenBank/DDBJ whole genome shotgun (WGS) entry which is preliminary data.</text>
</comment>
<reference evidence="1 2" key="2">
    <citation type="submission" date="2017-10" db="EMBL/GenBank/DDBJ databases">
        <authorList>
            <person name="Banno H."/>
            <person name="Chua N.-H."/>
        </authorList>
    </citation>
    <scope>NUCLEOTIDE SEQUENCE [LARGE SCALE GENOMIC DNA]</scope>
    <source>
        <strain evidence="1 2">JK623</strain>
    </source>
</reference>
<evidence type="ECO:0000313" key="2">
    <source>
        <dbReference type="Proteomes" id="UP000224563"/>
    </source>
</evidence>
<protein>
    <recommendedName>
        <fullName evidence="3">AAA domain-containing protein</fullName>
    </recommendedName>
</protein>
<evidence type="ECO:0000313" key="1">
    <source>
        <dbReference type="EMBL" id="PHU38677.1"/>
    </source>
</evidence>
<dbReference type="RefSeq" id="WP_031542526.1">
    <property type="nucleotide sequence ID" value="NZ_JANSWH010000068.1"/>
</dbReference>
<dbReference type="AlphaFoldDB" id="A0A2G3E5Y8"/>
<reference evidence="1 2" key="1">
    <citation type="submission" date="2017-10" db="EMBL/GenBank/DDBJ databases">
        <title>Resolving the taxonomy of Roseburia spp., Eubacterium rectale and Agathobacter spp. through phylogenomic analysis.</title>
        <authorList>
            <person name="Sheridan P.O."/>
            <person name="Walker A.W."/>
            <person name="Duncan S.H."/>
            <person name="Scott K.P."/>
            <person name="Toole P.W.O."/>
            <person name="Luis P."/>
            <person name="Flint H.J."/>
        </authorList>
    </citation>
    <scope>NUCLEOTIDE SEQUENCE [LARGE SCALE GENOMIC DNA]</scope>
    <source>
        <strain evidence="1 2">JK623</strain>
    </source>
</reference>
<dbReference type="Gene3D" id="3.40.50.300">
    <property type="entry name" value="P-loop containing nucleotide triphosphate hydrolases"/>
    <property type="match status" value="1"/>
</dbReference>
<dbReference type="InterPro" id="IPR027417">
    <property type="entry name" value="P-loop_NTPase"/>
</dbReference>
<gene>
    <name evidence="1" type="ORF">CSX02_01650</name>
</gene>
<name>A0A2G3E5Y8_9FIRM</name>
<dbReference type="Gene3D" id="3.40.50.10850">
    <property type="entry name" value="Ntrc-like two-domain protein"/>
    <property type="match status" value="1"/>
</dbReference>